<proteinExistence type="predicted"/>
<reference evidence="3 4" key="1">
    <citation type="submission" date="2018-11" db="EMBL/GenBank/DDBJ databases">
        <authorList>
            <consortium name="Pathogen Informatics"/>
        </authorList>
    </citation>
    <scope>NUCLEOTIDE SEQUENCE [LARGE SCALE GENOMIC DNA]</scope>
</reference>
<keyword evidence="4" id="KW-1185">Reference proteome</keyword>
<dbReference type="EMBL" id="UYRU01043949">
    <property type="protein sequence ID" value="VDK84561.1"/>
    <property type="molecule type" value="Genomic_DNA"/>
</dbReference>
<evidence type="ECO:0000259" key="2">
    <source>
        <dbReference type="Pfam" id="PF01030"/>
    </source>
</evidence>
<organism evidence="3 4">
    <name type="scientific">Dibothriocephalus latus</name>
    <name type="common">Fish tapeworm</name>
    <name type="synonym">Diphyllobothrium latum</name>
    <dbReference type="NCBI Taxonomy" id="60516"/>
    <lineage>
        <taxon>Eukaryota</taxon>
        <taxon>Metazoa</taxon>
        <taxon>Spiralia</taxon>
        <taxon>Lophotrochozoa</taxon>
        <taxon>Platyhelminthes</taxon>
        <taxon>Cestoda</taxon>
        <taxon>Eucestoda</taxon>
        <taxon>Diphyllobothriidea</taxon>
        <taxon>Diphyllobothriidae</taxon>
        <taxon>Dibothriocephalus</taxon>
    </lineage>
</organism>
<dbReference type="Gene3D" id="3.80.20.20">
    <property type="entry name" value="Receptor L-domain"/>
    <property type="match status" value="2"/>
</dbReference>
<dbReference type="InterPro" id="IPR000494">
    <property type="entry name" value="Rcpt_L-dom"/>
</dbReference>
<sequence>MGFWVTQECPTTILDLSIPNAIEPALNCTIINGNLIITHLSNAQCRAGGLSLRSLVEILGTLTIEHSSCHGDLSFFLPNLVAIHGLSPFTPYVELPGLPDLPPYALLIHHTALSGIGLVCLRVLGHRGALLLDNPQMCYVDTVGWHLLIPSVLTTQNFSSNLTRNGSPHPQPTIAEEKDILMKAGLYELCANACPPGCERAFVDHLPRTFCWSQTHCQSGKPLQYIFLIPSKIVQMRLLILSDKAHVPINYLLVFRYRCSQSVHLNVQPALAAVTSRIQTSAVTRSVWVDATGPLHRIAWFVLFGRHCVTKGACLSMPVPAELLKKPSEYNQQHYVPKRFAIHGNDCVPTCPDGFHRSPSSGVCVPCVGSCTDKSRDCGDIIIYQQSDIANVVGCVTARSVLISLRSGQDDLRSVLADAFSKLRVIHRSLRIIRSDALLSLSFLRHLTDIYGREAPAPDTTSMNPPIHPNMQVFQPLFALFVLLFFCFWFFCFMTNPGVDGPHTALEVTWNGNLEDVWPMSTNHSSTSEKLVIHSGSVEFSVNSKLCPDTIMRFLRERVVLDRELIPSELYLITTSNGEHALFERIAWNDPRQVLPAIISYGRGETQESSFAFEDRTFCDRA</sequence>
<evidence type="ECO:0000313" key="4">
    <source>
        <dbReference type="Proteomes" id="UP000281553"/>
    </source>
</evidence>
<accession>A0A3P6V3D0</accession>
<dbReference type="SUPFAM" id="SSF52058">
    <property type="entry name" value="L domain-like"/>
    <property type="match status" value="2"/>
</dbReference>
<dbReference type="Gene3D" id="2.10.220.10">
    <property type="entry name" value="Hormone Receptor, Insulin-like Growth Factor Receptor 1, Chain A, domain 2"/>
    <property type="match status" value="1"/>
</dbReference>
<name>A0A3P6V3D0_DIBLA</name>
<feature type="domain" description="Receptor L-domain" evidence="2">
    <location>
        <begin position="27"/>
        <end position="147"/>
    </location>
</feature>
<keyword evidence="1" id="KW-0812">Transmembrane</keyword>
<dbReference type="InterPro" id="IPR036941">
    <property type="entry name" value="Rcpt_L-dom_sf"/>
</dbReference>
<keyword evidence="1" id="KW-1133">Transmembrane helix</keyword>
<feature type="transmembrane region" description="Helical" evidence="1">
    <location>
        <begin position="473"/>
        <end position="493"/>
    </location>
</feature>
<gene>
    <name evidence="3" type="ORF">DILT_LOCUS3602</name>
</gene>
<protein>
    <recommendedName>
        <fullName evidence="2">Receptor L-domain domain-containing protein</fullName>
    </recommendedName>
</protein>
<dbReference type="Pfam" id="PF01030">
    <property type="entry name" value="Recep_L_domain"/>
    <property type="match status" value="1"/>
</dbReference>
<dbReference type="Proteomes" id="UP000281553">
    <property type="component" value="Unassembled WGS sequence"/>
</dbReference>
<keyword evidence="1" id="KW-0472">Membrane</keyword>
<evidence type="ECO:0000313" key="3">
    <source>
        <dbReference type="EMBL" id="VDK84561.1"/>
    </source>
</evidence>
<dbReference type="AlphaFoldDB" id="A0A3P6V3D0"/>
<dbReference type="OrthoDB" id="6262500at2759"/>
<evidence type="ECO:0000256" key="1">
    <source>
        <dbReference type="SAM" id="Phobius"/>
    </source>
</evidence>